<name>A0ABV8MJH8_9NEIS</name>
<comment type="caution">
    <text evidence="1">The sequence shown here is derived from an EMBL/GenBank/DDBJ whole genome shotgun (WGS) entry which is preliminary data.</text>
</comment>
<dbReference type="EMBL" id="JBHSBU010000001">
    <property type="protein sequence ID" value="MFC4158299.1"/>
    <property type="molecule type" value="Genomic_DNA"/>
</dbReference>
<sequence>MKNQNTNPILGICQLCLKVGELCNSHIIPEFLYKKLYNKNHQMMGINGRFRKGWKPVQIGEREHLLCESCEQHLANKIESAFKAMWVEANPLPDPWPSTEHIAQIKVDYPLFKLFHLSVLFRAGVSTRPQFNCVRLGSHEEKLREMLLELNPGKQNDYQIFGYAVIDPKTNRIRKLIAGADQKKFDGLRWYRFIYGGVWWWISASSHANLNMAPITLRENGTMVIRWFDWSNIPIIQKASALLRNSKV</sequence>
<dbReference type="Proteomes" id="UP001595791">
    <property type="component" value="Unassembled WGS sequence"/>
</dbReference>
<dbReference type="RefSeq" id="WP_378160819.1">
    <property type="nucleotide sequence ID" value="NZ_JBHSBU010000001.1"/>
</dbReference>
<evidence type="ECO:0000313" key="2">
    <source>
        <dbReference type="Proteomes" id="UP001595791"/>
    </source>
</evidence>
<proteinExistence type="predicted"/>
<gene>
    <name evidence="1" type="ORF">ACFOW7_02890</name>
</gene>
<protein>
    <recommendedName>
        <fullName evidence="3">HNH endonuclease</fullName>
    </recommendedName>
</protein>
<organism evidence="1 2">
    <name type="scientific">Chitinimonas lacunae</name>
    <dbReference type="NCBI Taxonomy" id="1963018"/>
    <lineage>
        <taxon>Bacteria</taxon>
        <taxon>Pseudomonadati</taxon>
        <taxon>Pseudomonadota</taxon>
        <taxon>Betaproteobacteria</taxon>
        <taxon>Neisseriales</taxon>
        <taxon>Chitinibacteraceae</taxon>
        <taxon>Chitinimonas</taxon>
    </lineage>
</organism>
<accession>A0ABV8MJH8</accession>
<reference evidence="2" key="1">
    <citation type="journal article" date="2019" name="Int. J. Syst. Evol. Microbiol.">
        <title>The Global Catalogue of Microorganisms (GCM) 10K type strain sequencing project: providing services to taxonomists for standard genome sequencing and annotation.</title>
        <authorList>
            <consortium name="The Broad Institute Genomics Platform"/>
            <consortium name="The Broad Institute Genome Sequencing Center for Infectious Disease"/>
            <person name="Wu L."/>
            <person name="Ma J."/>
        </authorList>
    </citation>
    <scope>NUCLEOTIDE SEQUENCE [LARGE SCALE GENOMIC DNA]</scope>
    <source>
        <strain evidence="2">LMG 29894</strain>
    </source>
</reference>
<evidence type="ECO:0008006" key="3">
    <source>
        <dbReference type="Google" id="ProtNLM"/>
    </source>
</evidence>
<evidence type="ECO:0000313" key="1">
    <source>
        <dbReference type="EMBL" id="MFC4158299.1"/>
    </source>
</evidence>
<keyword evidence="2" id="KW-1185">Reference proteome</keyword>